<comment type="caution">
    <text evidence="2">The sequence shown here is derived from an EMBL/GenBank/DDBJ whole genome shotgun (WGS) entry which is preliminary data.</text>
</comment>
<proteinExistence type="predicted"/>
<feature type="region of interest" description="Disordered" evidence="1">
    <location>
        <begin position="1"/>
        <end position="20"/>
    </location>
</feature>
<organism evidence="2 3">
    <name type="scientific">Parenemella sanctibonifatiensis</name>
    <dbReference type="NCBI Taxonomy" id="2016505"/>
    <lineage>
        <taxon>Bacteria</taxon>
        <taxon>Bacillati</taxon>
        <taxon>Actinomycetota</taxon>
        <taxon>Actinomycetes</taxon>
        <taxon>Propionibacteriales</taxon>
        <taxon>Propionibacteriaceae</taxon>
        <taxon>Parenemella</taxon>
    </lineage>
</organism>
<reference evidence="2 3" key="1">
    <citation type="submission" date="2017-07" db="EMBL/GenBank/DDBJ databases">
        <title>Draft whole genome sequences of clinical Proprionibacteriaceae strains.</title>
        <authorList>
            <person name="Bernier A.-M."/>
            <person name="Bernard K."/>
            <person name="Domingo M.-C."/>
        </authorList>
    </citation>
    <scope>NUCLEOTIDE SEQUENCE [LARGE SCALE GENOMIC DNA]</scope>
    <source>
        <strain evidence="2 3">NML 160184</strain>
    </source>
</reference>
<evidence type="ECO:0000313" key="2">
    <source>
        <dbReference type="EMBL" id="OYN85112.1"/>
    </source>
</evidence>
<feature type="region of interest" description="Disordered" evidence="1">
    <location>
        <begin position="45"/>
        <end position="83"/>
    </location>
</feature>
<protein>
    <submittedName>
        <fullName evidence="2">Uncharacterized protein</fullName>
    </submittedName>
</protein>
<accession>A0A255E6T6</accession>
<evidence type="ECO:0000256" key="1">
    <source>
        <dbReference type="SAM" id="MobiDB-lite"/>
    </source>
</evidence>
<gene>
    <name evidence="2" type="ORF">CGZ92_11660</name>
</gene>
<evidence type="ECO:0000313" key="3">
    <source>
        <dbReference type="Proteomes" id="UP000216533"/>
    </source>
</evidence>
<dbReference type="Proteomes" id="UP000216533">
    <property type="component" value="Unassembled WGS sequence"/>
</dbReference>
<name>A0A255E6T6_9ACTN</name>
<feature type="compositionally biased region" description="Polar residues" evidence="1">
    <location>
        <begin position="53"/>
        <end position="64"/>
    </location>
</feature>
<dbReference type="AlphaFoldDB" id="A0A255E6T6"/>
<dbReference type="EMBL" id="NMVI01000026">
    <property type="protein sequence ID" value="OYN85112.1"/>
    <property type="molecule type" value="Genomic_DNA"/>
</dbReference>
<sequence>MSASPRTEVQPPNPLSQYRSAMRTPRWARSVVALAASAILLVGCTGEPEETSTDPGTSAPATSQSSGPATPSGSESSAAPGSSGEVELIDYTVDSPDGIQIRTDADLDKLVGAPDAFKTMLQQTLAEALKECDSATVYVDQLRTDGFAKGGVTACGGHAVFWAVIDDRWQEAWAGQDAPDCASLKAVSFPSSIAGDQCLGEDGKVQPYRQD</sequence>
<dbReference type="RefSeq" id="WP_094451560.1">
    <property type="nucleotide sequence ID" value="NZ_NMVI01000026.1"/>
</dbReference>
<feature type="compositionally biased region" description="Low complexity" evidence="1">
    <location>
        <begin position="65"/>
        <end position="83"/>
    </location>
</feature>